<dbReference type="SUPFAM" id="SSF53335">
    <property type="entry name" value="S-adenosyl-L-methionine-dependent methyltransferases"/>
    <property type="match status" value="1"/>
</dbReference>
<organism evidence="5 6">
    <name type="scientific">Rhodococcus oryzae</name>
    <dbReference type="NCBI Taxonomy" id="2571143"/>
    <lineage>
        <taxon>Bacteria</taxon>
        <taxon>Bacillati</taxon>
        <taxon>Actinomycetota</taxon>
        <taxon>Actinomycetes</taxon>
        <taxon>Mycobacteriales</taxon>
        <taxon>Nocardiaceae</taxon>
        <taxon>Rhodococcus</taxon>
    </lineage>
</organism>
<feature type="region of interest" description="Disordered" evidence="3">
    <location>
        <begin position="1"/>
        <end position="27"/>
    </location>
</feature>
<keyword evidence="1" id="KW-0489">Methyltransferase</keyword>
<dbReference type="Gene3D" id="3.40.50.150">
    <property type="entry name" value="Vaccinia Virus protein VP39"/>
    <property type="match status" value="1"/>
</dbReference>
<accession>A0ABY2RFV5</accession>
<keyword evidence="6" id="KW-1185">Reference proteome</keyword>
<protein>
    <submittedName>
        <fullName evidence="5">Site-specific DNA-methyltransferase</fullName>
    </submittedName>
</protein>
<evidence type="ECO:0000259" key="4">
    <source>
        <dbReference type="Pfam" id="PF01555"/>
    </source>
</evidence>
<gene>
    <name evidence="5" type="ORF">FCG67_19690</name>
</gene>
<evidence type="ECO:0000313" key="5">
    <source>
        <dbReference type="EMBL" id="TJZ75812.1"/>
    </source>
</evidence>
<reference evidence="5 6" key="1">
    <citation type="submission" date="2019-04" db="EMBL/GenBank/DDBJ databases">
        <title>Rhodococcus oryzae sp. nov., a novel actinomycete isolated from rhizosphere soil of rice (Oryza sativa L.).</title>
        <authorList>
            <person name="Li C."/>
        </authorList>
    </citation>
    <scope>NUCLEOTIDE SEQUENCE [LARGE SCALE GENOMIC DNA]</scope>
    <source>
        <strain evidence="5 6">NEAU-CX67</strain>
    </source>
</reference>
<dbReference type="InterPro" id="IPR029063">
    <property type="entry name" value="SAM-dependent_MTases_sf"/>
</dbReference>
<feature type="domain" description="DNA methylase N-4/N-6" evidence="4">
    <location>
        <begin position="96"/>
        <end position="239"/>
    </location>
</feature>
<sequence>MSEATEASAQPAKTRRKSPDGASSTSAVLSSYVGNNAPVFRDILKMFVPVGSTVADVTWGKGAFWTGVPDGLYEVKPSDLQMGIDCRDLPYEDGTIDALVLDPPYMEGLFRKDTGHMAGSGTHSAFRERYSNSQATAEVKDAPKWHDAVLDLYFKAGWEAKRVLRNYGIFIVKCQDEVSANRQRLTHIELINEWAEDFYCKDLFVVTRPNKPVVARMLKQEHARKNHSYFLVFVKRNPEFPKRIRPTANEARALGIDNPQPWPDDALLSGGVVADAMGTLF</sequence>
<keyword evidence="2" id="KW-0808">Transferase</keyword>
<dbReference type="InterPro" id="IPR002941">
    <property type="entry name" value="DNA_methylase_N4/N6"/>
</dbReference>
<dbReference type="EMBL" id="SUMD01000010">
    <property type="protein sequence ID" value="TJZ75812.1"/>
    <property type="molecule type" value="Genomic_DNA"/>
</dbReference>
<evidence type="ECO:0000256" key="2">
    <source>
        <dbReference type="ARBA" id="ARBA00022679"/>
    </source>
</evidence>
<comment type="caution">
    <text evidence="5">The sequence shown here is derived from an EMBL/GenBank/DDBJ whole genome shotgun (WGS) entry which is preliminary data.</text>
</comment>
<evidence type="ECO:0000256" key="1">
    <source>
        <dbReference type="ARBA" id="ARBA00022603"/>
    </source>
</evidence>
<evidence type="ECO:0000256" key="3">
    <source>
        <dbReference type="SAM" id="MobiDB-lite"/>
    </source>
</evidence>
<evidence type="ECO:0000313" key="6">
    <source>
        <dbReference type="Proteomes" id="UP000305109"/>
    </source>
</evidence>
<name>A0ABY2RFV5_9NOCA</name>
<dbReference type="Proteomes" id="UP000305109">
    <property type="component" value="Unassembled WGS sequence"/>
</dbReference>
<proteinExistence type="predicted"/>
<dbReference type="RefSeq" id="WP_136911377.1">
    <property type="nucleotide sequence ID" value="NZ_SUMD01000010.1"/>
</dbReference>
<dbReference type="Pfam" id="PF01555">
    <property type="entry name" value="N6_N4_Mtase"/>
    <property type="match status" value="1"/>
</dbReference>